<protein>
    <submittedName>
        <fullName evidence="1">Uncharacterized protein</fullName>
    </submittedName>
</protein>
<proteinExistence type="predicted"/>
<organism evidence="1 2">
    <name type="scientific">Lipomyces kononenkoae</name>
    <name type="common">Yeast</name>
    <dbReference type="NCBI Taxonomy" id="34357"/>
    <lineage>
        <taxon>Eukaryota</taxon>
        <taxon>Fungi</taxon>
        <taxon>Dikarya</taxon>
        <taxon>Ascomycota</taxon>
        <taxon>Saccharomycotina</taxon>
        <taxon>Lipomycetes</taxon>
        <taxon>Lipomycetales</taxon>
        <taxon>Lipomycetaceae</taxon>
        <taxon>Lipomyces</taxon>
    </lineage>
</organism>
<gene>
    <name evidence="1" type="ORF">V1525DRAFT_356897</name>
</gene>
<name>A0ACC3T5C3_LIPKO</name>
<sequence>MQSRTAMIKKARSGKEGKVLIKARETGQTTVKSEETVYIDGDDHIEVQEEAEDEDDDSDIEHGNGLAEEEEEDESDYSDPFQYHFASPNEELLKKMLNNAQAKRWSTEKSSPAAGINGKLPRHSLSVQRPGSLKFHDEIKSSAFTLETLKIKGRLVSPFHEVNKRYGSNGELFSTLQKSLVPALFTNEDLLFAPRSSSNAEEIQNIYSLHALNHIFKTRDTVLKDNARLSKLQQSDATSIEMRDQGFTRPKVLVILPTRNSCHQFVETLIRLSGTSQQENLKRFKTTYYSNAALPKTKPEDFRQLFAGDNDDNFRLGIKFTRKTLKLFTEFYNSDLIIASPLGLRLAIGDKTEKKRDYDFLSSIEVVIVDQASAITMQNWDHMIHIFNHLNLIPKDSHGCDFSRIRNWYLDGEAKYLRQTLVFAEFITPEINALFSHHLHNVGGKVKFHPLYSGVLTDIGAKMDHVFMKFYSSSPQEDPDKRFKYFTSKALPSLMRTTSASSSGTLIFVPSYVDYIRIRNYLEQEHQVNKKLGVSGFSFSAINEYSSVSDVTRERALFKDGQTKVILYTERLHHFRRYDIKGAETIFMYSLPDNPIFYVEIARFLLRSVSDGRVDKAAVSVKSMFSKWDALKLERIVGSSRVPKMCAGSGEVFQFS</sequence>
<comment type="caution">
    <text evidence="1">The sequence shown here is derived from an EMBL/GenBank/DDBJ whole genome shotgun (WGS) entry which is preliminary data.</text>
</comment>
<evidence type="ECO:0000313" key="1">
    <source>
        <dbReference type="EMBL" id="KAK9239123.1"/>
    </source>
</evidence>
<dbReference type="EMBL" id="MU971349">
    <property type="protein sequence ID" value="KAK9239123.1"/>
    <property type="molecule type" value="Genomic_DNA"/>
</dbReference>
<accession>A0ACC3T5C3</accession>
<keyword evidence="2" id="KW-1185">Reference proteome</keyword>
<dbReference type="Proteomes" id="UP001433508">
    <property type="component" value="Unassembled WGS sequence"/>
</dbReference>
<evidence type="ECO:0000313" key="2">
    <source>
        <dbReference type="Proteomes" id="UP001433508"/>
    </source>
</evidence>
<reference evidence="2" key="1">
    <citation type="journal article" date="2024" name="Front. Bioeng. Biotechnol.">
        <title>Genome-scale model development and genomic sequencing of the oleaginous clade Lipomyces.</title>
        <authorList>
            <person name="Czajka J.J."/>
            <person name="Han Y."/>
            <person name="Kim J."/>
            <person name="Mondo S.J."/>
            <person name="Hofstad B.A."/>
            <person name="Robles A."/>
            <person name="Haridas S."/>
            <person name="Riley R."/>
            <person name="LaButti K."/>
            <person name="Pangilinan J."/>
            <person name="Andreopoulos W."/>
            <person name="Lipzen A."/>
            <person name="Yan J."/>
            <person name="Wang M."/>
            <person name="Ng V."/>
            <person name="Grigoriev I.V."/>
            <person name="Spatafora J.W."/>
            <person name="Magnuson J.K."/>
            <person name="Baker S.E."/>
            <person name="Pomraning K.R."/>
        </authorList>
    </citation>
    <scope>NUCLEOTIDE SEQUENCE [LARGE SCALE GENOMIC DNA]</scope>
    <source>
        <strain evidence="2">CBS 7786</strain>
    </source>
</reference>